<dbReference type="PANTHER" id="PTHR47966">
    <property type="entry name" value="BETA-SITE APP-CLEAVING ENZYME, ISOFORM A-RELATED"/>
    <property type="match status" value="1"/>
</dbReference>
<evidence type="ECO:0000259" key="8">
    <source>
        <dbReference type="PROSITE" id="PS51767"/>
    </source>
</evidence>
<evidence type="ECO:0000313" key="9">
    <source>
        <dbReference type="EMBL" id="EER05140.1"/>
    </source>
</evidence>
<keyword evidence="10" id="KW-1185">Reference proteome</keyword>
<dbReference type="GeneID" id="9050678"/>
<name>C5LDX6_PERM5</name>
<organism evidence="10">
    <name type="scientific">Perkinsus marinus (strain ATCC 50983 / TXsc)</name>
    <dbReference type="NCBI Taxonomy" id="423536"/>
    <lineage>
        <taxon>Eukaryota</taxon>
        <taxon>Sar</taxon>
        <taxon>Alveolata</taxon>
        <taxon>Perkinsozoa</taxon>
        <taxon>Perkinsea</taxon>
        <taxon>Perkinsida</taxon>
        <taxon>Perkinsidae</taxon>
        <taxon>Perkinsus</taxon>
    </lineage>
</organism>
<dbReference type="CDD" id="cd05471">
    <property type="entry name" value="pepsin_like"/>
    <property type="match status" value="1"/>
</dbReference>
<keyword evidence="2 6" id="KW-0645">Protease</keyword>
<dbReference type="OrthoDB" id="771136at2759"/>
<comment type="similarity">
    <text evidence="1 6">Belongs to the peptidase A1 family.</text>
</comment>
<dbReference type="RefSeq" id="XP_002773324.1">
    <property type="nucleotide sequence ID" value="XM_002773278.1"/>
</dbReference>
<evidence type="ECO:0000256" key="1">
    <source>
        <dbReference type="ARBA" id="ARBA00007447"/>
    </source>
</evidence>
<dbReference type="GO" id="GO:0006508">
    <property type="term" value="P:proteolysis"/>
    <property type="evidence" value="ECO:0007669"/>
    <property type="project" value="UniProtKB-KW"/>
</dbReference>
<evidence type="ECO:0000256" key="7">
    <source>
        <dbReference type="SAM" id="SignalP"/>
    </source>
</evidence>
<accession>C5LDX6</accession>
<keyword evidence="5" id="KW-1015">Disulfide bond</keyword>
<dbReference type="InParanoid" id="C5LDX6"/>
<feature type="chain" id="PRO_5002954753" description="Peptidase A1 domain-containing protein" evidence="7">
    <location>
        <begin position="17"/>
        <end position="331"/>
    </location>
</feature>
<feature type="domain" description="Peptidase A1" evidence="8">
    <location>
        <begin position="59"/>
        <end position="331"/>
    </location>
</feature>
<evidence type="ECO:0000256" key="3">
    <source>
        <dbReference type="ARBA" id="ARBA00022750"/>
    </source>
</evidence>
<keyword evidence="7" id="KW-0732">Signal</keyword>
<dbReference type="InterPro" id="IPR021109">
    <property type="entry name" value="Peptidase_aspartic_dom_sf"/>
</dbReference>
<evidence type="ECO:0000256" key="2">
    <source>
        <dbReference type="ARBA" id="ARBA00022670"/>
    </source>
</evidence>
<dbReference type="Gene3D" id="2.40.70.10">
    <property type="entry name" value="Acid Proteases"/>
    <property type="match status" value="2"/>
</dbReference>
<dbReference type="PROSITE" id="PS00141">
    <property type="entry name" value="ASP_PROTEASE"/>
    <property type="match status" value="1"/>
</dbReference>
<dbReference type="SUPFAM" id="SSF50630">
    <property type="entry name" value="Acid proteases"/>
    <property type="match status" value="1"/>
</dbReference>
<dbReference type="InterPro" id="IPR034164">
    <property type="entry name" value="Pepsin-like_dom"/>
</dbReference>
<dbReference type="PANTHER" id="PTHR47966:SF51">
    <property type="entry name" value="BETA-SITE APP-CLEAVING ENZYME, ISOFORM A-RELATED"/>
    <property type="match status" value="1"/>
</dbReference>
<protein>
    <recommendedName>
        <fullName evidence="8">Peptidase A1 domain-containing protein</fullName>
    </recommendedName>
</protein>
<feature type="disulfide bond" evidence="5">
    <location>
        <begin position="92"/>
        <end position="97"/>
    </location>
</feature>
<dbReference type="EMBL" id="GG681070">
    <property type="protein sequence ID" value="EER05140.1"/>
    <property type="molecule type" value="Genomic_DNA"/>
</dbReference>
<dbReference type="PRINTS" id="PR00792">
    <property type="entry name" value="PEPSIN"/>
</dbReference>
<evidence type="ECO:0000256" key="5">
    <source>
        <dbReference type="PIRSR" id="PIRSR601461-2"/>
    </source>
</evidence>
<dbReference type="PROSITE" id="PS51767">
    <property type="entry name" value="PEPTIDASE_A1"/>
    <property type="match status" value="1"/>
</dbReference>
<feature type="signal peptide" evidence="7">
    <location>
        <begin position="1"/>
        <end position="16"/>
    </location>
</feature>
<evidence type="ECO:0000256" key="6">
    <source>
        <dbReference type="RuleBase" id="RU000454"/>
    </source>
</evidence>
<dbReference type="InterPro" id="IPR033121">
    <property type="entry name" value="PEPTIDASE_A1"/>
</dbReference>
<evidence type="ECO:0000313" key="10">
    <source>
        <dbReference type="Proteomes" id="UP000007800"/>
    </source>
</evidence>
<dbReference type="GO" id="GO:0004190">
    <property type="term" value="F:aspartic-type endopeptidase activity"/>
    <property type="evidence" value="ECO:0007669"/>
    <property type="project" value="UniProtKB-KW"/>
</dbReference>
<gene>
    <name evidence="9" type="ORF">Pmar_PMAR026574</name>
</gene>
<dbReference type="InterPro" id="IPR001969">
    <property type="entry name" value="Aspartic_peptidase_AS"/>
</dbReference>
<dbReference type="InterPro" id="IPR001461">
    <property type="entry name" value="Aspartic_peptidase_A1"/>
</dbReference>
<keyword evidence="3 6" id="KW-0064">Aspartyl protease</keyword>
<evidence type="ECO:0000256" key="4">
    <source>
        <dbReference type="ARBA" id="ARBA00022801"/>
    </source>
</evidence>
<dbReference type="Proteomes" id="UP000007800">
    <property type="component" value="Unassembled WGS sequence"/>
</dbReference>
<reference evidence="9 10" key="1">
    <citation type="submission" date="2008-07" db="EMBL/GenBank/DDBJ databases">
        <authorList>
            <person name="El-Sayed N."/>
            <person name="Caler E."/>
            <person name="Inman J."/>
            <person name="Amedeo P."/>
            <person name="Hass B."/>
            <person name="Wortman J."/>
        </authorList>
    </citation>
    <scope>NUCLEOTIDE SEQUENCE [LARGE SCALE GENOMIC DNA]</scope>
    <source>
        <strain evidence="10">ATCC 50983 / TXsc</strain>
    </source>
</reference>
<dbReference type="AlphaFoldDB" id="C5LDX6"/>
<keyword evidence="4 6" id="KW-0378">Hydrolase</keyword>
<sequence>MVKLLTTIPLLATIEATMIPLMSPYETVAARHKARIEYRRLAAGKHTPGVRLAVSDGSYYGPIFIGREGKEQSFDVVYDTGSTNLWVPDVTCDTTTCTKHKAYRGNDDGSDSEPLVMEVMVHSRQYSNVDRELFNSNGFYNLGGPTLMENIPDLGVFTFYHSNDPALPGALYLGGDRPPADKIAPGARMHWFPLVTASHWDLGAIDVAVNGTRLGLCNRDDGKPCHVLVDTGTSDVSFPSEVFDIVEDAINVKSDCSNYDDLPVITYIFLKANEEGHVTEVEVDLTPGDYALRHGGSCDSDVSSRDLYDDDRGAYTTLEKLLLKSRTLGSV</sequence>
<dbReference type="Pfam" id="PF00026">
    <property type="entry name" value="Asp"/>
    <property type="match status" value="2"/>
</dbReference>
<proteinExistence type="inferred from homology"/>